<feature type="region of interest" description="Disordered" evidence="1">
    <location>
        <begin position="273"/>
        <end position="320"/>
    </location>
</feature>
<dbReference type="InterPro" id="IPR003615">
    <property type="entry name" value="HNH_nuc"/>
</dbReference>
<reference evidence="3 4" key="1">
    <citation type="submission" date="2023-07" db="EMBL/GenBank/DDBJ databases">
        <title>Description of novel actinomycetes strains, isolated from tidal flat sediment.</title>
        <authorList>
            <person name="Lu C."/>
        </authorList>
    </citation>
    <scope>NUCLEOTIDE SEQUENCE [LARGE SCALE GENOMIC DNA]</scope>
    <source>
        <strain evidence="3 4">SYSU T00b441</strain>
    </source>
</reference>
<evidence type="ECO:0000256" key="1">
    <source>
        <dbReference type="SAM" id="MobiDB-lite"/>
    </source>
</evidence>
<gene>
    <name evidence="3" type="ORF">Q6348_01970</name>
</gene>
<dbReference type="RefSeq" id="WP_304599652.1">
    <property type="nucleotide sequence ID" value="NZ_JAUQYP010000001.1"/>
</dbReference>
<evidence type="ECO:0000259" key="2">
    <source>
        <dbReference type="Pfam" id="PF02720"/>
    </source>
</evidence>
<sequence length="492" mass="52273">MRSSNVTGVETVEVPEAPGGWRGAELACVEAGPWLAIALASGCAERSTDDALLEAVVGFRRLIGWATAGAARAAAVLADRPLMNPEWPATAGHVSVTDVTGEELAMALGCSRRTARTLVRDGRAYEGALAMTGDALARGEIDPSKARIVVDALDDQPVRLALDVQDAVLPGAPHRTPTQLARDVAKAVIAADPGGARSREKAAHTCRRVDRPRFLPDGMAGLWAVLPAAEATRMDAGLDRLARSHRASGDPRTLDQLRADLLVDLTLGDATHADTSRASAAPTRDPDADKAYAARTAAPSHAASPAPLPQEPASRPRTSPRSLIQVLVPLDALRGDSDAPAELVGYGPITAETARELAGEPESTWRRIVTDPLSGAVLDVGRTRYRPPADLVAHVQARDRWCVRPGCSAAAPGCDRDHTVEFGRDDGRTAHDNLGPLCRRDHQVKTDGGFTTRQVSPGVFEVRTPVGRRYRHRPGADTAYDELGRHQADPPF</sequence>
<organism evidence="3 4">
    <name type="scientific">Actinotalea lenta</name>
    <dbReference type="NCBI Taxonomy" id="3064654"/>
    <lineage>
        <taxon>Bacteria</taxon>
        <taxon>Bacillati</taxon>
        <taxon>Actinomycetota</taxon>
        <taxon>Actinomycetes</taxon>
        <taxon>Micrococcales</taxon>
        <taxon>Cellulomonadaceae</taxon>
        <taxon>Actinotalea</taxon>
    </lineage>
</organism>
<proteinExistence type="predicted"/>
<dbReference type="CDD" id="cd00085">
    <property type="entry name" value="HNHc"/>
    <property type="match status" value="1"/>
</dbReference>
<dbReference type="Pfam" id="PF02720">
    <property type="entry name" value="DUF222"/>
    <property type="match status" value="1"/>
</dbReference>
<comment type="caution">
    <text evidence="3">The sequence shown here is derived from an EMBL/GenBank/DDBJ whole genome shotgun (WGS) entry which is preliminary data.</text>
</comment>
<dbReference type="InterPro" id="IPR003870">
    <property type="entry name" value="DUF222"/>
</dbReference>
<keyword evidence="4" id="KW-1185">Reference proteome</keyword>
<protein>
    <submittedName>
        <fullName evidence="3">DUF222 domain-containing protein</fullName>
    </submittedName>
</protein>
<evidence type="ECO:0000313" key="4">
    <source>
        <dbReference type="Proteomes" id="UP001232536"/>
    </source>
</evidence>
<dbReference type="Proteomes" id="UP001232536">
    <property type="component" value="Unassembled WGS sequence"/>
</dbReference>
<feature type="region of interest" description="Disordered" evidence="1">
    <location>
        <begin position="470"/>
        <end position="492"/>
    </location>
</feature>
<name>A0ABT9D5B0_9CELL</name>
<feature type="compositionally biased region" description="Basic and acidic residues" evidence="1">
    <location>
        <begin position="482"/>
        <end position="492"/>
    </location>
</feature>
<feature type="domain" description="DUF222" evidence="2">
    <location>
        <begin position="99"/>
        <end position="399"/>
    </location>
</feature>
<evidence type="ECO:0000313" key="3">
    <source>
        <dbReference type="EMBL" id="MDO8105959.1"/>
    </source>
</evidence>
<accession>A0ABT9D5B0</accession>
<feature type="compositionally biased region" description="Low complexity" evidence="1">
    <location>
        <begin position="293"/>
        <end position="305"/>
    </location>
</feature>
<dbReference type="EMBL" id="JAUQYP010000001">
    <property type="protein sequence ID" value="MDO8105959.1"/>
    <property type="molecule type" value="Genomic_DNA"/>
</dbReference>